<sequence length="119" mass="12969">MVSREAARGPAAHRVPPPNPSVRRVLPPHVSEPEDPECTDFEDQAQDLEQGKRSDTRLAPSRQDESLQALVPSRSRRVTSVPAAPRQRMITCDEVPVKEIALGDGPSKTTRIGGLLDGK</sequence>
<name>Q67UY6_ORYSJ</name>
<evidence type="ECO:0000313" key="2">
    <source>
        <dbReference type="EMBL" id="BAD38033.1"/>
    </source>
</evidence>
<reference evidence="3" key="2">
    <citation type="journal article" date="2008" name="Nucleic Acids Res.">
        <title>The rice annotation project database (RAP-DB): 2008 update.</title>
        <authorList>
            <consortium name="The rice annotation project (RAP)"/>
        </authorList>
    </citation>
    <scope>GENOME REANNOTATION</scope>
    <source>
        <strain evidence="3">cv. Nipponbare</strain>
    </source>
</reference>
<accession>Q67UY6</accession>
<protein>
    <submittedName>
        <fullName evidence="2">Uncharacterized protein</fullName>
    </submittedName>
</protein>
<organism evidence="2 3">
    <name type="scientific">Oryza sativa subsp. japonica</name>
    <name type="common">Rice</name>
    <dbReference type="NCBI Taxonomy" id="39947"/>
    <lineage>
        <taxon>Eukaryota</taxon>
        <taxon>Viridiplantae</taxon>
        <taxon>Streptophyta</taxon>
        <taxon>Embryophyta</taxon>
        <taxon>Tracheophyta</taxon>
        <taxon>Spermatophyta</taxon>
        <taxon>Magnoliopsida</taxon>
        <taxon>Liliopsida</taxon>
        <taxon>Poales</taxon>
        <taxon>Poaceae</taxon>
        <taxon>BOP clade</taxon>
        <taxon>Oryzoideae</taxon>
        <taxon>Oryzeae</taxon>
        <taxon>Oryzinae</taxon>
        <taxon>Oryza</taxon>
        <taxon>Oryza sativa</taxon>
    </lineage>
</organism>
<dbReference type="Proteomes" id="UP000000763">
    <property type="component" value="Chromosome 9"/>
</dbReference>
<feature type="compositionally biased region" description="Acidic residues" evidence="1">
    <location>
        <begin position="33"/>
        <end position="46"/>
    </location>
</feature>
<reference evidence="3" key="1">
    <citation type="journal article" date="2005" name="Nature">
        <title>The map-based sequence of the rice genome.</title>
        <authorList>
            <consortium name="International rice genome sequencing project (IRGSP)"/>
            <person name="Matsumoto T."/>
            <person name="Wu J."/>
            <person name="Kanamori H."/>
            <person name="Katayose Y."/>
            <person name="Fujisawa M."/>
            <person name="Namiki N."/>
            <person name="Mizuno H."/>
            <person name="Yamamoto K."/>
            <person name="Antonio B.A."/>
            <person name="Baba T."/>
            <person name="Sakata K."/>
            <person name="Nagamura Y."/>
            <person name="Aoki H."/>
            <person name="Arikawa K."/>
            <person name="Arita K."/>
            <person name="Bito T."/>
            <person name="Chiden Y."/>
            <person name="Fujitsuka N."/>
            <person name="Fukunaka R."/>
            <person name="Hamada M."/>
            <person name="Harada C."/>
            <person name="Hayashi A."/>
            <person name="Hijishita S."/>
            <person name="Honda M."/>
            <person name="Hosokawa S."/>
            <person name="Ichikawa Y."/>
            <person name="Idonuma A."/>
            <person name="Iijima M."/>
            <person name="Ikeda M."/>
            <person name="Ikeno M."/>
            <person name="Ito K."/>
            <person name="Ito S."/>
            <person name="Ito T."/>
            <person name="Ito Y."/>
            <person name="Ito Y."/>
            <person name="Iwabuchi A."/>
            <person name="Kamiya K."/>
            <person name="Karasawa W."/>
            <person name="Kurita K."/>
            <person name="Katagiri S."/>
            <person name="Kikuta A."/>
            <person name="Kobayashi H."/>
            <person name="Kobayashi N."/>
            <person name="Machita K."/>
            <person name="Maehara T."/>
            <person name="Masukawa M."/>
            <person name="Mizubayashi T."/>
            <person name="Mukai Y."/>
            <person name="Nagasaki H."/>
            <person name="Nagata Y."/>
            <person name="Naito S."/>
            <person name="Nakashima M."/>
            <person name="Nakama Y."/>
            <person name="Nakamichi Y."/>
            <person name="Nakamura M."/>
            <person name="Meguro A."/>
            <person name="Negishi M."/>
            <person name="Ohta I."/>
            <person name="Ohta T."/>
            <person name="Okamoto M."/>
            <person name="Ono N."/>
            <person name="Saji S."/>
            <person name="Sakaguchi M."/>
            <person name="Sakai K."/>
            <person name="Shibata M."/>
            <person name="Shimokawa T."/>
            <person name="Song J."/>
            <person name="Takazaki Y."/>
            <person name="Terasawa K."/>
            <person name="Tsugane M."/>
            <person name="Tsuji K."/>
            <person name="Ueda S."/>
            <person name="Waki K."/>
            <person name="Yamagata H."/>
            <person name="Yamamoto M."/>
            <person name="Yamamoto S."/>
            <person name="Yamane H."/>
            <person name="Yoshiki S."/>
            <person name="Yoshihara R."/>
            <person name="Yukawa K."/>
            <person name="Zhong H."/>
            <person name="Yano M."/>
            <person name="Yuan Q."/>
            <person name="Ouyang S."/>
            <person name="Liu J."/>
            <person name="Jones K.M."/>
            <person name="Gansberger K."/>
            <person name="Moffat K."/>
            <person name="Hill J."/>
            <person name="Bera J."/>
            <person name="Fadrosh D."/>
            <person name="Jin S."/>
            <person name="Johri S."/>
            <person name="Kim M."/>
            <person name="Overton L."/>
            <person name="Reardon M."/>
            <person name="Tsitrin T."/>
            <person name="Vuong H."/>
            <person name="Weaver B."/>
            <person name="Ciecko A."/>
            <person name="Tallon L."/>
            <person name="Jackson J."/>
            <person name="Pai G."/>
            <person name="Aken S.V."/>
            <person name="Utterback T."/>
            <person name="Reidmuller S."/>
            <person name="Feldblyum T."/>
            <person name="Hsiao J."/>
            <person name="Zismann V."/>
            <person name="Iobst S."/>
            <person name="de Vazeille A.R."/>
            <person name="Buell C.R."/>
            <person name="Ying K."/>
            <person name="Li Y."/>
            <person name="Lu T."/>
            <person name="Huang Y."/>
            <person name="Zhao Q."/>
            <person name="Feng Q."/>
            <person name="Zhang L."/>
            <person name="Zhu J."/>
            <person name="Weng Q."/>
            <person name="Mu J."/>
            <person name="Lu Y."/>
            <person name="Fan D."/>
            <person name="Liu Y."/>
            <person name="Guan J."/>
            <person name="Zhang Y."/>
            <person name="Yu S."/>
            <person name="Liu X."/>
            <person name="Zhang Y."/>
            <person name="Hong G."/>
            <person name="Han B."/>
            <person name="Choisne N."/>
            <person name="Demange N."/>
            <person name="Orjeda G."/>
            <person name="Samain S."/>
            <person name="Cattolico L."/>
            <person name="Pelletier E."/>
            <person name="Couloux A."/>
            <person name="Segurens B."/>
            <person name="Wincker P."/>
            <person name="D'Hont A."/>
            <person name="Scarpelli C."/>
            <person name="Weissenbach J."/>
            <person name="Salanoubat M."/>
            <person name="Quetier F."/>
            <person name="Yu Y."/>
            <person name="Kim H.R."/>
            <person name="Rambo T."/>
            <person name="Currie J."/>
            <person name="Collura K."/>
            <person name="Luo M."/>
            <person name="Yang T."/>
            <person name="Ammiraju J.S.S."/>
            <person name="Engler F."/>
            <person name="Soderlund C."/>
            <person name="Wing R.A."/>
            <person name="Palmer L.E."/>
            <person name="de la Bastide M."/>
            <person name="Spiegel L."/>
            <person name="Nascimento L."/>
            <person name="Zutavern T."/>
            <person name="O'Shaughnessy A."/>
            <person name="Dike S."/>
            <person name="Dedhia N."/>
            <person name="Preston R."/>
            <person name="Balija V."/>
            <person name="McCombie W.R."/>
            <person name="Chow T."/>
            <person name="Chen H."/>
            <person name="Chung M."/>
            <person name="Chen C."/>
            <person name="Shaw J."/>
            <person name="Wu H."/>
            <person name="Hsiao K."/>
            <person name="Chao Y."/>
            <person name="Chu M."/>
            <person name="Cheng C."/>
            <person name="Hour A."/>
            <person name="Lee P."/>
            <person name="Lin S."/>
            <person name="Lin Y."/>
            <person name="Liou J."/>
            <person name="Liu S."/>
            <person name="Hsing Y."/>
            <person name="Raghuvanshi S."/>
            <person name="Mohanty A."/>
            <person name="Bharti A.K."/>
            <person name="Gaur A."/>
            <person name="Gupta V."/>
            <person name="Kumar D."/>
            <person name="Ravi V."/>
            <person name="Vij S."/>
            <person name="Kapur A."/>
            <person name="Khurana P."/>
            <person name="Khurana P."/>
            <person name="Khurana J.P."/>
            <person name="Tyagi A.K."/>
            <person name="Gaikwad K."/>
            <person name="Singh A."/>
            <person name="Dalal V."/>
            <person name="Srivastava S."/>
            <person name="Dixit A."/>
            <person name="Pal A.K."/>
            <person name="Ghazi I.A."/>
            <person name="Yadav M."/>
            <person name="Pandit A."/>
            <person name="Bhargava A."/>
            <person name="Sureshbabu K."/>
            <person name="Batra K."/>
            <person name="Sharma T.R."/>
            <person name="Mohapatra T."/>
            <person name="Singh N.K."/>
            <person name="Messing J."/>
            <person name="Nelson A.B."/>
            <person name="Fuks G."/>
            <person name="Kavchok S."/>
            <person name="Keizer G."/>
            <person name="Linton E."/>
            <person name="Llaca V."/>
            <person name="Song R."/>
            <person name="Tanyolac B."/>
            <person name="Young S."/>
            <person name="Ho-Il K."/>
            <person name="Hahn J.H."/>
            <person name="Sangsakoo G."/>
            <person name="Vanavichit A."/>
            <person name="de Mattos Luiz.A.T."/>
            <person name="Zimmer P.D."/>
            <person name="Malone G."/>
            <person name="Dellagostin O."/>
            <person name="de Oliveira A.C."/>
            <person name="Bevan M."/>
            <person name="Bancroft I."/>
            <person name="Minx P."/>
            <person name="Cordum H."/>
            <person name="Wilson R."/>
            <person name="Cheng Z."/>
            <person name="Jin W."/>
            <person name="Jiang J."/>
            <person name="Leong S.A."/>
            <person name="Iwama H."/>
            <person name="Gojobori T."/>
            <person name="Itoh T."/>
            <person name="Niimura Y."/>
            <person name="Fujii Y."/>
            <person name="Habara T."/>
            <person name="Sakai H."/>
            <person name="Sato Y."/>
            <person name="Wilson G."/>
            <person name="Kumar K."/>
            <person name="McCouch S."/>
            <person name="Juretic N."/>
            <person name="Hoen D."/>
            <person name="Wright S."/>
            <person name="Bruskiewich R."/>
            <person name="Bureau T."/>
            <person name="Miyao A."/>
            <person name="Hirochika H."/>
            <person name="Nishikawa T."/>
            <person name="Kadowaki K."/>
            <person name="Sugiura M."/>
            <person name="Burr B."/>
            <person name="Sasaki T."/>
        </authorList>
    </citation>
    <scope>NUCLEOTIDE SEQUENCE [LARGE SCALE GENOMIC DNA]</scope>
    <source>
        <strain evidence="3">cv. Nipponbare</strain>
    </source>
</reference>
<evidence type="ECO:0000313" key="3">
    <source>
        <dbReference type="Proteomes" id="UP000000763"/>
    </source>
</evidence>
<dbReference type="AlphaFoldDB" id="Q67UY6"/>
<evidence type="ECO:0000256" key="1">
    <source>
        <dbReference type="SAM" id="MobiDB-lite"/>
    </source>
</evidence>
<proteinExistence type="predicted"/>
<gene>
    <name evidence="2" type="primary">P0488D02.32</name>
</gene>
<dbReference type="EMBL" id="AP005393">
    <property type="protein sequence ID" value="BAD38033.1"/>
    <property type="molecule type" value="Genomic_DNA"/>
</dbReference>
<feature type="region of interest" description="Disordered" evidence="1">
    <location>
        <begin position="1"/>
        <end position="84"/>
    </location>
</feature>